<evidence type="ECO:0000313" key="4">
    <source>
        <dbReference type="Proteomes" id="UP001139477"/>
    </source>
</evidence>
<name>A0A9X2FTN2_9RHOB</name>
<dbReference type="AlphaFoldDB" id="A0A9X2FTN2"/>
<keyword evidence="1" id="KW-0732">Signal</keyword>
<dbReference type="Proteomes" id="UP001139477">
    <property type="component" value="Unassembled WGS sequence"/>
</dbReference>
<dbReference type="InterPro" id="IPR046589">
    <property type="entry name" value="DUF6647"/>
</dbReference>
<organism evidence="3 4">
    <name type="scientific">Limimaricola litoreus</name>
    <dbReference type="NCBI Taxonomy" id="2955316"/>
    <lineage>
        <taxon>Bacteria</taxon>
        <taxon>Pseudomonadati</taxon>
        <taxon>Pseudomonadota</taxon>
        <taxon>Alphaproteobacteria</taxon>
        <taxon>Rhodobacterales</taxon>
        <taxon>Paracoccaceae</taxon>
        <taxon>Limimaricola</taxon>
    </lineage>
</organism>
<gene>
    <name evidence="3" type="ORF">NHG85_02120</name>
</gene>
<evidence type="ECO:0000259" key="2">
    <source>
        <dbReference type="Pfam" id="PF20352"/>
    </source>
</evidence>
<sequence length="173" mass="18946">MLRSALYIGTLALCLWTMTAAPLPASAQEGRMREAPPLLDTLALWPEANFDLPRATRDPHLVTLPGPELVAMRYGEGAGVAPDRVVALYDKATGTIYLSEGWTGRSPAEVSILVHELVYHMQAMAGHRFACPAARERLAYRAQDAWLALFGEDLETAFDLDHTMLLVGTVCTH</sequence>
<feature type="domain" description="DUF6647" evidence="2">
    <location>
        <begin position="34"/>
        <end position="153"/>
    </location>
</feature>
<dbReference type="EMBL" id="JAMYXC010000029">
    <property type="protein sequence ID" value="MCP1167333.1"/>
    <property type="molecule type" value="Genomic_DNA"/>
</dbReference>
<reference evidence="3" key="1">
    <citation type="submission" date="2022-06" db="EMBL/GenBank/DDBJ databases">
        <title>Limimaricola sediminis sp. nov., isolated from an intertidal sediment.</title>
        <authorList>
            <person name="Shao X."/>
        </authorList>
    </citation>
    <scope>NUCLEOTIDE SEQUENCE</scope>
    <source>
        <strain evidence="3">ASW11-118</strain>
    </source>
</reference>
<evidence type="ECO:0000313" key="3">
    <source>
        <dbReference type="EMBL" id="MCP1167333.1"/>
    </source>
</evidence>
<comment type="caution">
    <text evidence="3">The sequence shown here is derived from an EMBL/GenBank/DDBJ whole genome shotgun (WGS) entry which is preliminary data.</text>
</comment>
<dbReference type="RefSeq" id="WP_253329351.1">
    <property type="nucleotide sequence ID" value="NZ_JAMYXC010000029.1"/>
</dbReference>
<proteinExistence type="predicted"/>
<protein>
    <recommendedName>
        <fullName evidence="2">DUF6647 domain-containing protein</fullName>
    </recommendedName>
</protein>
<dbReference type="Pfam" id="PF20352">
    <property type="entry name" value="DUF6647"/>
    <property type="match status" value="1"/>
</dbReference>
<feature type="chain" id="PRO_5040743577" description="DUF6647 domain-containing protein" evidence="1">
    <location>
        <begin position="28"/>
        <end position="173"/>
    </location>
</feature>
<keyword evidence="4" id="KW-1185">Reference proteome</keyword>
<feature type="signal peptide" evidence="1">
    <location>
        <begin position="1"/>
        <end position="27"/>
    </location>
</feature>
<evidence type="ECO:0000256" key="1">
    <source>
        <dbReference type="SAM" id="SignalP"/>
    </source>
</evidence>
<accession>A0A9X2FTN2</accession>